<dbReference type="PANTHER" id="PTHR33693">
    <property type="entry name" value="TYPE-5 URACIL-DNA GLYCOSYLASE"/>
    <property type="match status" value="1"/>
</dbReference>
<evidence type="ECO:0000256" key="9">
    <source>
        <dbReference type="ARBA" id="ARBA00023004"/>
    </source>
</evidence>
<evidence type="ECO:0000259" key="13">
    <source>
        <dbReference type="SMART" id="SM00986"/>
    </source>
</evidence>
<dbReference type="Gene3D" id="3.40.470.10">
    <property type="entry name" value="Uracil-DNA glycosylase-like domain"/>
    <property type="match status" value="1"/>
</dbReference>
<feature type="compositionally biased region" description="Acidic residues" evidence="12">
    <location>
        <begin position="216"/>
        <end position="225"/>
    </location>
</feature>
<dbReference type="EC" id="3.2.2.27" evidence="3"/>
<dbReference type="PANTHER" id="PTHR33693:SF1">
    <property type="entry name" value="TYPE-4 URACIL-DNA GLYCOSYLASE"/>
    <property type="match status" value="1"/>
</dbReference>
<dbReference type="InterPro" id="IPR036895">
    <property type="entry name" value="Uracil-DNA_glycosylase-like_sf"/>
</dbReference>
<comment type="catalytic activity">
    <reaction evidence="1">
        <text>Hydrolyzes single-stranded DNA or mismatched double-stranded DNA and polynucleotides, releasing free uracil.</text>
        <dbReference type="EC" id="3.2.2.27"/>
    </reaction>
</comment>
<dbReference type="GO" id="GO:0051539">
    <property type="term" value="F:4 iron, 4 sulfur cluster binding"/>
    <property type="evidence" value="ECO:0007669"/>
    <property type="project" value="UniProtKB-KW"/>
</dbReference>
<dbReference type="NCBIfam" id="TIGR00758">
    <property type="entry name" value="UDG_fam4"/>
    <property type="match status" value="1"/>
</dbReference>
<sequence length="225" mass="24677">MSSDTDHSPHTRATELAALAERAASCTQCELAATRTTVVFGAGDADASVVIVGEGPGKNEDEQGLPFVGRSGALLDRLLGEIRLARDDVYIANVVKCRPPSNRDPRPAEIDACKPYLRQQLVLIDPVVVVTLGNFSSKLLLTTDIGITKLRGQAYPWWGRHLVPTFHPAAALRGSARVLEAMREDFTCIRRILDDTESNKMRGTEPRSPNDRETEQADPEQLDLF</sequence>
<evidence type="ECO:0000256" key="10">
    <source>
        <dbReference type="ARBA" id="ARBA00023014"/>
    </source>
</evidence>
<keyword evidence="9" id="KW-0408">Iron</keyword>
<evidence type="ECO:0000256" key="2">
    <source>
        <dbReference type="ARBA" id="ARBA00006521"/>
    </source>
</evidence>
<protein>
    <recommendedName>
        <fullName evidence="4">Type-4 uracil-DNA glycosylase</fullName>
        <ecNumber evidence="3">3.2.2.27</ecNumber>
    </recommendedName>
</protein>
<evidence type="ECO:0000256" key="12">
    <source>
        <dbReference type="SAM" id="MobiDB-lite"/>
    </source>
</evidence>
<dbReference type="GO" id="GO:0004844">
    <property type="term" value="F:uracil DNA N-glycosylase activity"/>
    <property type="evidence" value="ECO:0007669"/>
    <property type="project" value="UniProtKB-EC"/>
</dbReference>
<evidence type="ECO:0000256" key="4">
    <source>
        <dbReference type="ARBA" id="ARBA00019403"/>
    </source>
</evidence>
<evidence type="ECO:0000256" key="3">
    <source>
        <dbReference type="ARBA" id="ARBA00012030"/>
    </source>
</evidence>
<dbReference type="InterPro" id="IPR005122">
    <property type="entry name" value="Uracil-DNA_glycosylase-like"/>
</dbReference>
<keyword evidence="6" id="KW-0479">Metal-binding</keyword>
<keyword evidence="7" id="KW-0227">DNA damage</keyword>
<dbReference type="SMART" id="SM00987">
    <property type="entry name" value="UreE_C"/>
    <property type="match status" value="1"/>
</dbReference>
<dbReference type="SUPFAM" id="SSF52141">
    <property type="entry name" value="Uracil-DNA glycosylase-like"/>
    <property type="match status" value="1"/>
</dbReference>
<keyword evidence="5" id="KW-0004">4Fe-4S</keyword>
<dbReference type="Pfam" id="PF03167">
    <property type="entry name" value="UDG"/>
    <property type="match status" value="1"/>
</dbReference>
<organism evidence="14">
    <name type="scientific">hydrothermal vent metagenome</name>
    <dbReference type="NCBI Taxonomy" id="652676"/>
    <lineage>
        <taxon>unclassified sequences</taxon>
        <taxon>metagenomes</taxon>
        <taxon>ecological metagenomes</taxon>
    </lineage>
</organism>
<dbReference type="CDD" id="cd10030">
    <property type="entry name" value="UDG-F4_TTUDGA_SPO1dp_like"/>
    <property type="match status" value="1"/>
</dbReference>
<dbReference type="EMBL" id="UOEK01000020">
    <property type="protein sequence ID" value="VAV91998.1"/>
    <property type="molecule type" value="Genomic_DNA"/>
</dbReference>
<dbReference type="InterPro" id="IPR051536">
    <property type="entry name" value="UDG_Type-4/5"/>
</dbReference>
<name>A0A3B0RUB6_9ZZZZ</name>
<evidence type="ECO:0000256" key="7">
    <source>
        <dbReference type="ARBA" id="ARBA00022763"/>
    </source>
</evidence>
<evidence type="ECO:0000313" key="14">
    <source>
        <dbReference type="EMBL" id="VAV91998.1"/>
    </source>
</evidence>
<dbReference type="InterPro" id="IPR005273">
    <property type="entry name" value="Ura-DNA_glyco_family4"/>
</dbReference>
<proteinExistence type="inferred from homology"/>
<dbReference type="AlphaFoldDB" id="A0A3B0RUB6"/>
<keyword evidence="14" id="KW-0326">Glycosidase</keyword>
<comment type="similarity">
    <text evidence="2">Belongs to the uracil-DNA glycosylase (UDG) superfamily. Type 4 (UDGa) family.</text>
</comment>
<dbReference type="GO" id="GO:0046872">
    <property type="term" value="F:metal ion binding"/>
    <property type="evidence" value="ECO:0007669"/>
    <property type="project" value="UniProtKB-KW"/>
</dbReference>
<evidence type="ECO:0000256" key="5">
    <source>
        <dbReference type="ARBA" id="ARBA00022485"/>
    </source>
</evidence>
<evidence type="ECO:0000256" key="6">
    <source>
        <dbReference type="ARBA" id="ARBA00022723"/>
    </source>
</evidence>
<dbReference type="SMART" id="SM00986">
    <property type="entry name" value="UDG"/>
    <property type="match status" value="1"/>
</dbReference>
<feature type="region of interest" description="Disordered" evidence="12">
    <location>
        <begin position="197"/>
        <end position="225"/>
    </location>
</feature>
<feature type="domain" description="Uracil-DNA glycosylase-like" evidence="13">
    <location>
        <begin position="40"/>
        <end position="183"/>
    </location>
</feature>
<keyword evidence="11" id="KW-0234">DNA repair</keyword>
<keyword evidence="10" id="KW-0411">Iron-sulfur</keyword>
<evidence type="ECO:0000256" key="11">
    <source>
        <dbReference type="ARBA" id="ARBA00023204"/>
    </source>
</evidence>
<reference evidence="14" key="1">
    <citation type="submission" date="2018-06" db="EMBL/GenBank/DDBJ databases">
        <authorList>
            <person name="Zhirakovskaya E."/>
        </authorList>
    </citation>
    <scope>NUCLEOTIDE SEQUENCE</scope>
</reference>
<dbReference type="GO" id="GO:0006281">
    <property type="term" value="P:DNA repair"/>
    <property type="evidence" value="ECO:0007669"/>
    <property type="project" value="UniProtKB-KW"/>
</dbReference>
<keyword evidence="8 14" id="KW-0378">Hydrolase</keyword>
<accession>A0A3B0RUB6</accession>
<gene>
    <name evidence="14" type="ORF">MNBD_ACTINO02-1726</name>
</gene>
<evidence type="ECO:0000256" key="8">
    <source>
        <dbReference type="ARBA" id="ARBA00022801"/>
    </source>
</evidence>
<feature type="compositionally biased region" description="Basic and acidic residues" evidence="12">
    <location>
        <begin position="197"/>
        <end position="215"/>
    </location>
</feature>
<evidence type="ECO:0000256" key="1">
    <source>
        <dbReference type="ARBA" id="ARBA00001400"/>
    </source>
</evidence>